<keyword evidence="3" id="KW-1185">Reference proteome</keyword>
<dbReference type="Proteomes" id="UP000199086">
    <property type="component" value="Unassembled WGS sequence"/>
</dbReference>
<accession>A0A1G6GJ68</accession>
<organism evidence="2 3">
    <name type="scientific">Raineyella antarctica</name>
    <dbReference type="NCBI Taxonomy" id="1577474"/>
    <lineage>
        <taxon>Bacteria</taxon>
        <taxon>Bacillati</taxon>
        <taxon>Actinomycetota</taxon>
        <taxon>Actinomycetes</taxon>
        <taxon>Propionibacteriales</taxon>
        <taxon>Propionibacteriaceae</taxon>
        <taxon>Raineyella</taxon>
    </lineage>
</organism>
<evidence type="ECO:0000313" key="2">
    <source>
        <dbReference type="EMBL" id="SDB81775.1"/>
    </source>
</evidence>
<evidence type="ECO:0000313" key="3">
    <source>
        <dbReference type="Proteomes" id="UP000199086"/>
    </source>
</evidence>
<name>A0A1G6GJ68_9ACTN</name>
<protein>
    <submittedName>
        <fullName evidence="2">Uncharacterized protein</fullName>
    </submittedName>
</protein>
<dbReference type="STRING" id="1577474.GA0111570_103341"/>
<reference evidence="2 3" key="1">
    <citation type="submission" date="2016-06" db="EMBL/GenBank/DDBJ databases">
        <authorList>
            <person name="Olsen C.W."/>
            <person name="Carey S."/>
            <person name="Hinshaw L."/>
            <person name="Karasin A.I."/>
        </authorList>
    </citation>
    <scope>NUCLEOTIDE SEQUENCE [LARGE SCALE GENOMIC DNA]</scope>
    <source>
        <strain evidence="2 3">LZ-22</strain>
    </source>
</reference>
<dbReference type="RefSeq" id="WP_092608061.1">
    <property type="nucleotide sequence ID" value="NZ_FMYF01000003.1"/>
</dbReference>
<proteinExistence type="predicted"/>
<sequence length="1512" mass="157476">MPLDIPQELAAVRARAAEFDARREQLIASPVAGRRRDLNSLDQRLGDLIGALALDPCDASPQVPLVLLPVRVECKLRPGTRRLRIRITPDEVHVDSLVRSLTTNETEAGQAYWRAIWADRASVTAWPDLVEATGGRRAAWVAHATSPGSLDVATADALVFPGTPAEVAHGTVARCLPDRFVVRVFPAGGAPITASGAPVARDLALSPIAFEAGDDLSAVGDLTVPLGTEWTVSFDEAVKVGLGVEVDLPAGTTAIDRIVVVGTRNSVAEDRNADDLAQLLESHRFTDGLSLLPVGTPTNNADADRSPYRPHDPISAPPVTPAAPSSGTVGVGQALGLDPTALEPLVEEAGGPSTLEETQRAANTALWFVTWESALRPLADAGVPGVTPATIEAARRVHRDDVRGAGHAPAVRIGAQPYGLLPVTDLQAWQPRDGDLTATLVPVVRNALARWLRASDGLPHVRAQDDVSDDQLLEMLGTAPFATGIRARPAVDGTLLRTYGAAAGLAAEKIDADINLKKAILAQYSVAAARLVVPPSLHDSTRLLALPLVSDRDAAVVADILAGNPPQVDSILQALLDLAWSATKDAGPRTAPAAYVSPLLQLIGAGPDVAHLVEIAQAEDAAATDPGSFFAAADRVRAVRHFADQPTGPVALEAIEPVAESRTSLAQVALDLGDTPEARWIGQNAIAGLLDWWAVRAEVRQAMTALAAAPLEERRTAVAQALDIASHRVDAWATGIAHARQRQLAAATPTGMTLGAFGYLEGITLGQGGGEPAGWLQAPSTSHAVAAGMLASAHRSQIGARPGTSPFAIDLSSRRGAALRGVLEGINAGQSIGALIGYQVERGLTGSAARFQLTLRELAPLHTDDLNNEIAEADRTSRIAAADVVDGVALLRMFPVEGLAGNAAARDRIGAAPQNAYIQPGTWAAMTPEEWNTIVAALTSAADTLDAVSDALLSESVLQYATGNDARASTAMDAMSTGAAVDPDLGILGVRQAGAVLNQAMIAVIPKDGAGWSTTRPRAVAEPRLEAWAAHRLGSPADIVVAEVNGTRHTLDEAGIAALDLVFAHDVPALGRELRRLVPALGDTPLAETRSEGWPAGAQPLLSVAALAGTLRTIAAGSSPVLPPALVENGAPPERSIDTAEIIDRATQLADALSAALTPGQAVVQALDTTTLAVEEAQVAAVQDAVAGLAAFGADLTPNPEVPTDVAWAWGAWNNAAAALAQARAHLTRLQAGPDAPTTAQVLDAANRVAATILGDDFRMLPLLDPGPADTFRVAVRTPAFPQPPASRLSAFVRDHATVLPGATRLAEAQLLGGALGHPIRLRAVQLTHREGGVPAPGTDRWIAGPLPDDAPWPADPATHLVVELVGDEAVVEGSFAALNIESWTEALPFQPGPRAFDPAAGENPLRAARATTGLAIHAHQASARAPQVILSAVSPDGRRWTTDSVVGTVLRAVQLARARLVTYEHVPGEAGILPAITVASPWLQPRKGFDFSRFADVEIAIRDLPFITEAH</sequence>
<feature type="compositionally biased region" description="Basic and acidic residues" evidence="1">
    <location>
        <begin position="302"/>
        <end position="312"/>
    </location>
</feature>
<dbReference type="EMBL" id="FMYF01000003">
    <property type="protein sequence ID" value="SDB81775.1"/>
    <property type="molecule type" value="Genomic_DNA"/>
</dbReference>
<dbReference type="OrthoDB" id="9757728at2"/>
<gene>
    <name evidence="2" type="ORF">GA0111570_103341</name>
</gene>
<feature type="region of interest" description="Disordered" evidence="1">
    <location>
        <begin position="291"/>
        <end position="334"/>
    </location>
</feature>
<evidence type="ECO:0000256" key="1">
    <source>
        <dbReference type="SAM" id="MobiDB-lite"/>
    </source>
</evidence>